<dbReference type="RefSeq" id="WP_382392566.1">
    <property type="nucleotide sequence ID" value="NZ_JBHTCQ010000001.1"/>
</dbReference>
<evidence type="ECO:0000259" key="1">
    <source>
        <dbReference type="PROSITE" id="PS51186"/>
    </source>
</evidence>
<organism evidence="2 3">
    <name type="scientific">Georgenia alba</name>
    <dbReference type="NCBI Taxonomy" id="2233858"/>
    <lineage>
        <taxon>Bacteria</taxon>
        <taxon>Bacillati</taxon>
        <taxon>Actinomycetota</taxon>
        <taxon>Actinomycetes</taxon>
        <taxon>Micrococcales</taxon>
        <taxon>Bogoriellaceae</taxon>
        <taxon>Georgenia</taxon>
    </lineage>
</organism>
<keyword evidence="3" id="KW-1185">Reference proteome</keyword>
<evidence type="ECO:0000313" key="3">
    <source>
        <dbReference type="Proteomes" id="UP001596455"/>
    </source>
</evidence>
<reference evidence="3" key="1">
    <citation type="journal article" date="2019" name="Int. J. Syst. Evol. Microbiol.">
        <title>The Global Catalogue of Microorganisms (GCM) 10K type strain sequencing project: providing services to taxonomists for standard genome sequencing and annotation.</title>
        <authorList>
            <consortium name="The Broad Institute Genomics Platform"/>
            <consortium name="The Broad Institute Genome Sequencing Center for Infectious Disease"/>
            <person name="Wu L."/>
            <person name="Ma J."/>
        </authorList>
    </citation>
    <scope>NUCLEOTIDE SEQUENCE [LARGE SCALE GENOMIC DNA]</scope>
    <source>
        <strain evidence="3">JCM 1490</strain>
    </source>
</reference>
<feature type="domain" description="N-acetyltransferase" evidence="1">
    <location>
        <begin position="21"/>
        <end position="168"/>
    </location>
</feature>
<dbReference type="SUPFAM" id="SSF55729">
    <property type="entry name" value="Acyl-CoA N-acyltransferases (Nat)"/>
    <property type="match status" value="1"/>
</dbReference>
<dbReference type="Proteomes" id="UP001596455">
    <property type="component" value="Unassembled WGS sequence"/>
</dbReference>
<sequence>MTTTSPVTLLAARPEDHEALGNLWLLFRHDMSAWTGAVPDPRGRFRDDRLRSALSGDPDWRAYLLWRAEAPVGLALVRGVRGEVRVLNSYFVVAAARRAGVGLAGVRQLFAQFPGRWEVAFQDVNTRAVAFWRAAATDAAGSAWTEEHRAVPGRPDLPPDTWISLTVPV</sequence>
<dbReference type="EMBL" id="JBHTCQ010000001">
    <property type="protein sequence ID" value="MFC7404814.1"/>
    <property type="molecule type" value="Genomic_DNA"/>
</dbReference>
<comment type="caution">
    <text evidence="2">The sequence shown here is derived from an EMBL/GenBank/DDBJ whole genome shotgun (WGS) entry which is preliminary data.</text>
</comment>
<evidence type="ECO:0000313" key="2">
    <source>
        <dbReference type="EMBL" id="MFC7404814.1"/>
    </source>
</evidence>
<accession>A0ABW2Q5N5</accession>
<dbReference type="InterPro" id="IPR016181">
    <property type="entry name" value="Acyl_CoA_acyltransferase"/>
</dbReference>
<dbReference type="Gene3D" id="3.40.630.30">
    <property type="match status" value="1"/>
</dbReference>
<dbReference type="InterPro" id="IPR000182">
    <property type="entry name" value="GNAT_dom"/>
</dbReference>
<protein>
    <submittedName>
        <fullName evidence="2">GNAT family N-acetyltransferase</fullName>
    </submittedName>
</protein>
<gene>
    <name evidence="2" type="ORF">ACFQQL_06805</name>
</gene>
<proteinExistence type="predicted"/>
<dbReference type="PROSITE" id="PS51186">
    <property type="entry name" value="GNAT"/>
    <property type="match status" value="1"/>
</dbReference>
<name>A0ABW2Q5N5_9MICO</name>